<dbReference type="Proteomes" id="UP000197138">
    <property type="component" value="Unassembled WGS sequence"/>
</dbReference>
<accession>A0A218WRS4</accession>
<sequence>MDGWMDGRMDWGRRRHHFHSPPIRFITDLFPIPNFPVSFSYPTRDKNRRRWCWGEFLRGQKEK</sequence>
<protein>
    <submittedName>
        <fullName evidence="1">Uncharacterized protein</fullName>
    </submittedName>
</protein>
<proteinExistence type="predicted"/>
<name>A0A218WRS4_PUNGR</name>
<reference evidence="2" key="1">
    <citation type="journal article" date="2017" name="Plant J.">
        <title>The pomegranate (Punica granatum L.) genome and the genomics of punicalagin biosynthesis.</title>
        <authorList>
            <person name="Qin G."/>
            <person name="Xu C."/>
            <person name="Ming R."/>
            <person name="Tang H."/>
            <person name="Guyot R."/>
            <person name="Kramer E.M."/>
            <person name="Hu Y."/>
            <person name="Yi X."/>
            <person name="Qi Y."/>
            <person name="Xu X."/>
            <person name="Gao Z."/>
            <person name="Pan H."/>
            <person name="Jian J."/>
            <person name="Tian Y."/>
            <person name="Yue Z."/>
            <person name="Xu Y."/>
        </authorList>
    </citation>
    <scope>NUCLEOTIDE SEQUENCE [LARGE SCALE GENOMIC DNA]</scope>
    <source>
        <strain evidence="2">cv. Dabenzi</strain>
    </source>
</reference>
<dbReference type="AlphaFoldDB" id="A0A218WRS4"/>
<gene>
    <name evidence="1" type="ORF">CDL15_Pgr021421</name>
</gene>
<evidence type="ECO:0000313" key="2">
    <source>
        <dbReference type="Proteomes" id="UP000197138"/>
    </source>
</evidence>
<organism evidence="1 2">
    <name type="scientific">Punica granatum</name>
    <name type="common">Pomegranate</name>
    <dbReference type="NCBI Taxonomy" id="22663"/>
    <lineage>
        <taxon>Eukaryota</taxon>
        <taxon>Viridiplantae</taxon>
        <taxon>Streptophyta</taxon>
        <taxon>Embryophyta</taxon>
        <taxon>Tracheophyta</taxon>
        <taxon>Spermatophyta</taxon>
        <taxon>Magnoliopsida</taxon>
        <taxon>eudicotyledons</taxon>
        <taxon>Gunneridae</taxon>
        <taxon>Pentapetalae</taxon>
        <taxon>rosids</taxon>
        <taxon>malvids</taxon>
        <taxon>Myrtales</taxon>
        <taxon>Lythraceae</taxon>
        <taxon>Punica</taxon>
    </lineage>
</organism>
<dbReference type="EMBL" id="MTKT01003414">
    <property type="protein sequence ID" value="OWM75070.1"/>
    <property type="molecule type" value="Genomic_DNA"/>
</dbReference>
<evidence type="ECO:0000313" key="1">
    <source>
        <dbReference type="EMBL" id="OWM75070.1"/>
    </source>
</evidence>
<comment type="caution">
    <text evidence="1">The sequence shown here is derived from an EMBL/GenBank/DDBJ whole genome shotgun (WGS) entry which is preliminary data.</text>
</comment>